<dbReference type="PANTHER" id="PTHR33608">
    <property type="entry name" value="BLL2464 PROTEIN"/>
    <property type="match status" value="1"/>
</dbReference>
<dbReference type="InterPro" id="IPR002881">
    <property type="entry name" value="DUF58"/>
</dbReference>
<organism evidence="2 3">
    <name type="scientific">Formimonas warabiya</name>
    <dbReference type="NCBI Taxonomy" id="1761012"/>
    <lineage>
        <taxon>Bacteria</taxon>
        <taxon>Bacillati</taxon>
        <taxon>Bacillota</taxon>
        <taxon>Clostridia</taxon>
        <taxon>Eubacteriales</taxon>
        <taxon>Peptococcaceae</taxon>
        <taxon>Candidatus Formimonas</taxon>
    </lineage>
</organism>
<evidence type="ECO:0000313" key="2">
    <source>
        <dbReference type="EMBL" id="ATW25372.1"/>
    </source>
</evidence>
<reference evidence="2 3" key="1">
    <citation type="submission" date="2016-10" db="EMBL/GenBank/DDBJ databases">
        <title>Complete Genome Sequence of Peptococcaceae strain DCMF.</title>
        <authorList>
            <person name="Edwards R.J."/>
            <person name="Holland S.I."/>
            <person name="Deshpande N.P."/>
            <person name="Wong Y.K."/>
            <person name="Ertan H."/>
            <person name="Manefield M."/>
            <person name="Russell T.L."/>
            <person name="Lee M.J."/>
        </authorList>
    </citation>
    <scope>NUCLEOTIDE SEQUENCE [LARGE SCALE GENOMIC DNA]</scope>
    <source>
        <strain evidence="2 3">DCMF</strain>
    </source>
</reference>
<evidence type="ECO:0000313" key="3">
    <source>
        <dbReference type="Proteomes" id="UP000323521"/>
    </source>
</evidence>
<dbReference type="Pfam" id="PF01882">
    <property type="entry name" value="DUF58"/>
    <property type="match status" value="1"/>
</dbReference>
<sequence length="435" mass="49960">MMLSPRGLAVIFGGLFILIFGSEAWFFPAWIIYGGAVTGLFLLDRRMMASPKQILVEREYPDRFPIGQETWITLLFENHSSHQLKIKIKDDFPLELTGERKPVPAVLFPRRSTQVTYSLMPYKRGKFSFGRVNIRYSSPLGLFYRQAHYSPANEKVKVYPSLLSGEEHLLKIKNGSWQKEQLRQRHLLTGTEFYGIREYETGDEFRKINWHATARMGRFMTNEFREDRSQPVYFLFDAGRMMTETMGRLSKLDYAVNAGAVLAYVALQRGEQVGMVGFSDRMLCFVRAQKGEKQFQVLLDGMYQLQAELVEANYRELWKQFLLGQKKRSLICLFTDLVDPEVSRELVQNLSRLARKHLVLCLSLRDQGLGEKARVFPAEPRDVYEKAVAVELMGAREKAVAALRAVGVVVVDETPEKLTAAAVNKYLDLKGQMRL</sequence>
<dbReference type="EMBL" id="CP017634">
    <property type="protein sequence ID" value="ATW25372.1"/>
    <property type="molecule type" value="Genomic_DNA"/>
</dbReference>
<protein>
    <recommendedName>
        <fullName evidence="1">DUF58 domain-containing protein</fullName>
    </recommendedName>
</protein>
<accession>A0A3G1KS99</accession>
<dbReference type="RefSeq" id="WP_148134629.1">
    <property type="nucleotide sequence ID" value="NZ_CP017634.1"/>
</dbReference>
<dbReference type="AlphaFoldDB" id="A0A3G1KS99"/>
<name>A0A3G1KS99_FORW1</name>
<proteinExistence type="predicted"/>
<dbReference type="KEGG" id="fwa:DCMF_11865"/>
<dbReference type="PANTHER" id="PTHR33608:SF3">
    <property type="entry name" value="SLR2013 PROTEIN"/>
    <property type="match status" value="1"/>
</dbReference>
<feature type="domain" description="DUF58" evidence="1">
    <location>
        <begin position="196"/>
        <end position="367"/>
    </location>
</feature>
<gene>
    <name evidence="2" type="ORF">DCMF_11865</name>
</gene>
<evidence type="ECO:0000259" key="1">
    <source>
        <dbReference type="Pfam" id="PF01882"/>
    </source>
</evidence>
<keyword evidence="3" id="KW-1185">Reference proteome</keyword>
<dbReference type="OrthoDB" id="9776116at2"/>
<dbReference type="Proteomes" id="UP000323521">
    <property type="component" value="Chromosome"/>
</dbReference>